<evidence type="ECO:0000256" key="8">
    <source>
        <dbReference type="ARBA" id="ARBA00023293"/>
    </source>
</evidence>
<dbReference type="GO" id="GO:0005886">
    <property type="term" value="C:plasma membrane"/>
    <property type="evidence" value="ECO:0007669"/>
    <property type="project" value="TreeGrafter"/>
</dbReference>
<evidence type="ECO:0000256" key="2">
    <source>
        <dbReference type="ARBA" id="ARBA00012202"/>
    </source>
</evidence>
<dbReference type="InterPro" id="IPR011009">
    <property type="entry name" value="Kinase-like_dom_sf"/>
</dbReference>
<evidence type="ECO:0000259" key="11">
    <source>
        <dbReference type="PROSITE" id="PS50125"/>
    </source>
</evidence>
<dbReference type="GO" id="GO:0004672">
    <property type="term" value="F:protein kinase activity"/>
    <property type="evidence" value="ECO:0007669"/>
    <property type="project" value="InterPro"/>
</dbReference>
<dbReference type="AlphaFoldDB" id="A0A3P6SHN5"/>
<name>A0A3P6SHN5_DIBLA</name>
<feature type="domain" description="Protein kinase" evidence="10">
    <location>
        <begin position="539"/>
        <end position="815"/>
    </location>
</feature>
<feature type="chain" id="PRO_5018275497" description="guanylate cyclase" evidence="9">
    <location>
        <begin position="28"/>
        <end position="947"/>
    </location>
</feature>
<dbReference type="PROSITE" id="PS50011">
    <property type="entry name" value="PROTEIN_KINASE_DOM"/>
    <property type="match status" value="1"/>
</dbReference>
<evidence type="ECO:0000313" key="12">
    <source>
        <dbReference type="EMBL" id="VDK74346.1"/>
    </source>
</evidence>
<dbReference type="SUPFAM" id="SSF55073">
    <property type="entry name" value="Nucleotide cyclase"/>
    <property type="match status" value="1"/>
</dbReference>
<evidence type="ECO:0000256" key="5">
    <source>
        <dbReference type="ARBA" id="ARBA00022989"/>
    </source>
</evidence>
<dbReference type="Pfam" id="PF07714">
    <property type="entry name" value="PK_Tyr_Ser-Thr"/>
    <property type="match status" value="1"/>
</dbReference>
<dbReference type="OrthoDB" id="1890790at2759"/>
<evidence type="ECO:0000259" key="10">
    <source>
        <dbReference type="PROSITE" id="PS50011"/>
    </source>
</evidence>
<dbReference type="GO" id="GO:0004016">
    <property type="term" value="F:adenylate cyclase activity"/>
    <property type="evidence" value="ECO:0007669"/>
    <property type="project" value="TreeGrafter"/>
</dbReference>
<keyword evidence="9" id="KW-0732">Signal</keyword>
<dbReference type="PROSITE" id="PS50125">
    <property type="entry name" value="GUANYLATE_CYCLASE_2"/>
    <property type="match status" value="1"/>
</dbReference>
<evidence type="ECO:0000256" key="4">
    <source>
        <dbReference type="ARBA" id="ARBA00022741"/>
    </source>
</evidence>
<proteinExistence type="predicted"/>
<protein>
    <recommendedName>
        <fullName evidence="2">guanylate cyclase</fullName>
        <ecNumber evidence="2">4.6.1.2</ecNumber>
    </recommendedName>
</protein>
<keyword evidence="8" id="KW-0141">cGMP biosynthesis</keyword>
<dbReference type="GO" id="GO:0005524">
    <property type="term" value="F:ATP binding"/>
    <property type="evidence" value="ECO:0007669"/>
    <property type="project" value="InterPro"/>
</dbReference>
<keyword evidence="7" id="KW-0456">Lyase</keyword>
<comment type="subcellular location">
    <subcellularLocation>
        <location evidence="1">Membrane</location>
        <topology evidence="1">Single-pass membrane protein</topology>
    </subcellularLocation>
</comment>
<evidence type="ECO:0000256" key="3">
    <source>
        <dbReference type="ARBA" id="ARBA00022692"/>
    </source>
</evidence>
<keyword evidence="13" id="KW-1185">Reference proteome</keyword>
<dbReference type="SMART" id="SM00044">
    <property type="entry name" value="CYCc"/>
    <property type="match status" value="1"/>
</dbReference>
<keyword evidence="4" id="KW-0547">Nucleotide-binding</keyword>
<dbReference type="GO" id="GO:0001653">
    <property type="term" value="F:peptide receptor activity"/>
    <property type="evidence" value="ECO:0007669"/>
    <property type="project" value="TreeGrafter"/>
</dbReference>
<evidence type="ECO:0000256" key="1">
    <source>
        <dbReference type="ARBA" id="ARBA00004167"/>
    </source>
</evidence>
<accession>A0A3P6SHN5</accession>
<dbReference type="EMBL" id="UYRU01042301">
    <property type="protein sequence ID" value="VDK74346.1"/>
    <property type="molecule type" value="Genomic_DNA"/>
</dbReference>
<dbReference type="PANTHER" id="PTHR11920">
    <property type="entry name" value="GUANYLYL CYCLASE"/>
    <property type="match status" value="1"/>
</dbReference>
<feature type="domain" description="Guanylate cyclase" evidence="11">
    <location>
        <begin position="886"/>
        <end position="930"/>
    </location>
</feature>
<organism evidence="12 13">
    <name type="scientific">Dibothriocephalus latus</name>
    <name type="common">Fish tapeworm</name>
    <name type="synonym">Diphyllobothrium latum</name>
    <dbReference type="NCBI Taxonomy" id="60516"/>
    <lineage>
        <taxon>Eukaryota</taxon>
        <taxon>Metazoa</taxon>
        <taxon>Spiralia</taxon>
        <taxon>Lophotrochozoa</taxon>
        <taxon>Platyhelminthes</taxon>
        <taxon>Cestoda</taxon>
        <taxon>Eucestoda</taxon>
        <taxon>Diphyllobothriidea</taxon>
        <taxon>Diphyllobothriidae</taxon>
        <taxon>Dibothriocephalus</taxon>
    </lineage>
</organism>
<keyword evidence="3" id="KW-0812">Transmembrane</keyword>
<dbReference type="InterPro" id="IPR029787">
    <property type="entry name" value="Nucleotide_cyclase"/>
</dbReference>
<dbReference type="InterPro" id="IPR001245">
    <property type="entry name" value="Ser-Thr/Tyr_kinase_cat_dom"/>
</dbReference>
<keyword evidence="6" id="KW-0472">Membrane</keyword>
<evidence type="ECO:0000256" key="9">
    <source>
        <dbReference type="SAM" id="SignalP"/>
    </source>
</evidence>
<dbReference type="InterPro" id="IPR000719">
    <property type="entry name" value="Prot_kinase_dom"/>
</dbReference>
<dbReference type="PANTHER" id="PTHR11920:SF501">
    <property type="entry name" value="GUANYLATE CYCLASE 32E"/>
    <property type="match status" value="1"/>
</dbReference>
<dbReference type="Gene3D" id="1.10.510.10">
    <property type="entry name" value="Transferase(Phosphotransferase) domain 1"/>
    <property type="match status" value="1"/>
</dbReference>
<evidence type="ECO:0000256" key="7">
    <source>
        <dbReference type="ARBA" id="ARBA00023239"/>
    </source>
</evidence>
<feature type="signal peptide" evidence="9">
    <location>
        <begin position="1"/>
        <end position="27"/>
    </location>
</feature>
<evidence type="ECO:0000313" key="13">
    <source>
        <dbReference type="Proteomes" id="UP000281553"/>
    </source>
</evidence>
<dbReference type="InterPro" id="IPR050401">
    <property type="entry name" value="Cyclic_nucleotide_synthase"/>
</dbReference>
<dbReference type="GO" id="GO:0035556">
    <property type="term" value="P:intracellular signal transduction"/>
    <property type="evidence" value="ECO:0007669"/>
    <property type="project" value="InterPro"/>
</dbReference>
<sequence length="947" mass="107394">MRLKQAFEMACTLNTVCWIWILASAVAQTPPKLNLYLGDIDEHCWPEGSVYDTYETIVTTLDYATVHTNRQLASEDVDFVFSVISGCSLIEAKHVSSVISFLRVARLPANSSAGYSVFLGPRLGSNCHFITDWIALGADSSEAHGNLYQISYLCQDVDFFSHSEKLQSGYSEKTSFAVNLKDPTIIRSLKIFLRQDGWKNIVVLFEASPLVLTYSALAQNLQLYLSRTAPGRERLNVVTVHHLQLNSDPWRIVERFCNPCEAIILLARPPLSLYFIDMVSYMSFCEKSQIAIIQVDPSNAIAYDALRLWRYILSTNGALGAAAQCTFVMAALPAGQGFDISSFILESKIHVSLASALALAIRLTDVNYAKHGDVLPNNTSFFAPLTKGLFTVPVLPNVTYSFSNDDDEAIEYYDFYFFTFTRAIFATGTNISALDFEEIFELNSVLLYPKSTFTTVNDKVWPDPNRHPENSQKRRTKSTFKVVQQDFYKKGTSGGIDNGLISKMRQTDDSFIKIEHFKCSWQELRIVQPAKQIPGVRQQNKTLKIRKCPNGLILYPDDVETTEVSTSPTEELRGRIIHLKRIDVPEAILKSKVMGHLRALRELQYENINPFIGVYVDSKSFYLVYDNCSRGSLQDVLAHPTLTLDEQFRLSLLNDLIKGMNFLHKSFVKAHGRLTSSNCVISVRWVLKITDFGVGKVRNFYRFAQQHDPEDLLWTAPEILRNPCLYLLGTQKGDVYSFAIIAHELFCHSPPFGDCGLEIPDILQRIRSGRPVFRPKIEKKNIASTLKELIKSSWSEIPECRPTFEQISQSFNEIVHCRDVNIVDHMLAIMQKYSDQLEAEVQERTLELQEEKQKTEDLISKMLPLPVAQTLVAGNSVDPEAFDNVTIYFSDIVGFSLISAKSTPLQIVDLLNDIYTTFDAKIEKFDVYKVVLELFYLKHIYIDRLLV</sequence>
<reference evidence="12 13" key="1">
    <citation type="submission" date="2018-11" db="EMBL/GenBank/DDBJ databases">
        <authorList>
            <consortium name="Pathogen Informatics"/>
        </authorList>
    </citation>
    <scope>NUCLEOTIDE SEQUENCE [LARGE SCALE GENOMIC DNA]</scope>
</reference>
<dbReference type="GO" id="GO:0004383">
    <property type="term" value="F:guanylate cyclase activity"/>
    <property type="evidence" value="ECO:0007669"/>
    <property type="project" value="UniProtKB-EC"/>
</dbReference>
<dbReference type="Gene3D" id="3.30.70.1230">
    <property type="entry name" value="Nucleotide cyclase"/>
    <property type="match status" value="1"/>
</dbReference>
<keyword evidence="5" id="KW-1133">Transmembrane helix</keyword>
<evidence type="ECO:0000256" key="6">
    <source>
        <dbReference type="ARBA" id="ARBA00023136"/>
    </source>
</evidence>
<dbReference type="GO" id="GO:0007168">
    <property type="term" value="P:receptor guanylyl cyclase signaling pathway"/>
    <property type="evidence" value="ECO:0007669"/>
    <property type="project" value="TreeGrafter"/>
</dbReference>
<dbReference type="InterPro" id="IPR001054">
    <property type="entry name" value="A/G_cyclase"/>
</dbReference>
<dbReference type="SUPFAM" id="SSF56112">
    <property type="entry name" value="Protein kinase-like (PK-like)"/>
    <property type="match status" value="1"/>
</dbReference>
<gene>
    <name evidence="12" type="ORF">DILT_LOCUS2573</name>
</gene>
<dbReference type="Pfam" id="PF00211">
    <property type="entry name" value="Guanylate_cyc"/>
    <property type="match status" value="1"/>
</dbReference>
<dbReference type="EC" id="4.6.1.2" evidence="2"/>
<dbReference type="Proteomes" id="UP000281553">
    <property type="component" value="Unassembled WGS sequence"/>
</dbReference>